<dbReference type="PaxDb" id="411461-DORFOR_02787"/>
<accession>B0G925</accession>
<proteinExistence type="predicted"/>
<evidence type="ECO:0000313" key="3">
    <source>
        <dbReference type="Proteomes" id="UP000005359"/>
    </source>
</evidence>
<comment type="caution">
    <text evidence="2">The sequence shown here is derived from an EMBL/GenBank/DDBJ whole genome shotgun (WGS) entry which is preliminary data.</text>
</comment>
<gene>
    <name evidence="2" type="ORF">DORFOR_02787</name>
</gene>
<evidence type="ECO:0000313" key="2">
    <source>
        <dbReference type="EMBL" id="EDR46179.1"/>
    </source>
</evidence>
<reference evidence="2 3" key="1">
    <citation type="submission" date="2007-10" db="EMBL/GenBank/DDBJ databases">
        <title>Draft genome sequence of Dorea formicigenerans(ATCC 27755).</title>
        <authorList>
            <person name="Sudarsanam P."/>
            <person name="Ley R."/>
            <person name="Guruge J."/>
            <person name="Turnbaugh P.J."/>
            <person name="Mahowald M."/>
            <person name="Liep D."/>
            <person name="Gordon J."/>
        </authorList>
    </citation>
    <scope>NUCLEOTIDE SEQUENCE [LARGE SCALE GENOMIC DNA]</scope>
    <source>
        <strain evidence="2 3">ATCC 27755</strain>
    </source>
</reference>
<name>B0G925_9FIRM</name>
<reference evidence="2 3" key="2">
    <citation type="submission" date="2007-10" db="EMBL/GenBank/DDBJ databases">
        <authorList>
            <person name="Fulton L."/>
            <person name="Clifton S."/>
            <person name="Fulton B."/>
            <person name="Xu J."/>
            <person name="Minx P."/>
            <person name="Pepin K.H."/>
            <person name="Johnson M."/>
            <person name="Thiruvilangam P."/>
            <person name="Bhonagiri V."/>
            <person name="Nash W.E."/>
            <person name="Wang C."/>
            <person name="Mardis E.R."/>
            <person name="Wilson R.K."/>
        </authorList>
    </citation>
    <scope>NUCLEOTIDE SEQUENCE [LARGE SCALE GENOMIC DNA]</scope>
    <source>
        <strain evidence="2 3">ATCC 27755</strain>
    </source>
</reference>
<dbReference type="STRING" id="411461.DORFOR_02787"/>
<evidence type="ECO:0000256" key="1">
    <source>
        <dbReference type="SAM" id="MobiDB-lite"/>
    </source>
</evidence>
<sequence>MNCKSDILKNRQNREADERISGRRSSFLNRKTCGIKIVCYINNTDF</sequence>
<organism evidence="2 3">
    <name type="scientific">Dorea formicigenerans ATCC 27755</name>
    <dbReference type="NCBI Taxonomy" id="411461"/>
    <lineage>
        <taxon>Bacteria</taxon>
        <taxon>Bacillati</taxon>
        <taxon>Bacillota</taxon>
        <taxon>Clostridia</taxon>
        <taxon>Lachnospirales</taxon>
        <taxon>Lachnospiraceae</taxon>
        <taxon>Dorea</taxon>
    </lineage>
</organism>
<feature type="region of interest" description="Disordered" evidence="1">
    <location>
        <begin position="1"/>
        <end position="20"/>
    </location>
</feature>
<dbReference type="AlphaFoldDB" id="B0G925"/>
<dbReference type="Proteomes" id="UP000005359">
    <property type="component" value="Unassembled WGS sequence"/>
</dbReference>
<protein>
    <submittedName>
        <fullName evidence="2">Uncharacterized protein</fullName>
    </submittedName>
</protein>
<dbReference type="EMBL" id="AAXA02000015">
    <property type="protein sequence ID" value="EDR46179.1"/>
    <property type="molecule type" value="Genomic_DNA"/>
</dbReference>